<evidence type="ECO:0000313" key="11">
    <source>
        <dbReference type="Proteomes" id="UP001432401"/>
    </source>
</evidence>
<dbReference type="RefSeq" id="WP_352985201.1">
    <property type="nucleotide sequence ID" value="NZ_JBEQNA010000001.1"/>
</dbReference>
<evidence type="ECO:0000313" key="10">
    <source>
        <dbReference type="EMBL" id="MES0836376.1"/>
    </source>
</evidence>
<keyword evidence="11" id="KW-1185">Reference proteome</keyword>
<keyword evidence="3" id="KW-0001">2Fe-2S</keyword>
<evidence type="ECO:0000256" key="4">
    <source>
        <dbReference type="ARBA" id="ARBA00022723"/>
    </source>
</evidence>
<evidence type="ECO:0000256" key="5">
    <source>
        <dbReference type="ARBA" id="ARBA00023002"/>
    </source>
</evidence>
<dbReference type="InterPro" id="IPR050415">
    <property type="entry name" value="MRET"/>
</dbReference>
<organism evidence="10 11">
    <name type="scientific">Nocardiopsis tropica</name>
    <dbReference type="NCBI Taxonomy" id="109330"/>
    <lineage>
        <taxon>Bacteria</taxon>
        <taxon>Bacillati</taxon>
        <taxon>Actinomycetota</taxon>
        <taxon>Actinomycetes</taxon>
        <taxon>Streptosporangiales</taxon>
        <taxon>Nocardiopsidaceae</taxon>
        <taxon>Nocardiopsis</taxon>
    </lineage>
</organism>
<dbReference type="InterPro" id="IPR017938">
    <property type="entry name" value="Riboflavin_synthase-like_b-brl"/>
</dbReference>
<dbReference type="PROSITE" id="PS00197">
    <property type="entry name" value="2FE2S_FER_1"/>
    <property type="match status" value="1"/>
</dbReference>
<evidence type="ECO:0000256" key="3">
    <source>
        <dbReference type="ARBA" id="ARBA00022714"/>
    </source>
</evidence>
<dbReference type="PANTHER" id="PTHR47354:SF1">
    <property type="entry name" value="CARNITINE MONOOXYGENASE REDUCTASE SUBUNIT"/>
    <property type="match status" value="1"/>
</dbReference>
<accession>A0ABV2A062</accession>
<dbReference type="GO" id="GO:0016491">
    <property type="term" value="F:oxidoreductase activity"/>
    <property type="evidence" value="ECO:0007669"/>
    <property type="project" value="UniProtKB-KW"/>
</dbReference>
<evidence type="ECO:0000256" key="6">
    <source>
        <dbReference type="ARBA" id="ARBA00023004"/>
    </source>
</evidence>
<name>A0ABV2A062_9ACTN</name>
<sequence>MATPPPTLPPGDRGSTATTSLLVTGRAEVADGVVALTLARPDGGRLPDWTPGAHIDLVLPHGPVRQYSLCGDRWDAHSYRVAVLREAGGRGGSAFLHDRVREGDRLGLGGPRNNFALAPAREYHFVAGGIGITPLLPMIAQADMLGLPWRLLYGGRTRASMAFAGELARDHGSRVRVVPEDEHGRPDLAGWLPEPSSGAKVYACGPVGLLAATRAACEDWPPGQVRTERFAAADGTAGAGVAGFEVELRRSRTTFTVGPDQPLLRALAEAGVHVLSSCRQGLCGTCETTVLDGVPDHRDSILDEADRAAGDRMFVCVSRARSERLVLDL</sequence>
<proteinExistence type="predicted"/>
<dbReference type="InterPro" id="IPR001041">
    <property type="entry name" value="2Fe-2S_ferredoxin-type"/>
</dbReference>
<dbReference type="PANTHER" id="PTHR47354">
    <property type="entry name" value="NADH OXIDOREDUCTASE HCR"/>
    <property type="match status" value="1"/>
</dbReference>
<evidence type="ECO:0000256" key="1">
    <source>
        <dbReference type="ARBA" id="ARBA00001974"/>
    </source>
</evidence>
<dbReference type="SUPFAM" id="SSF63380">
    <property type="entry name" value="Riboflavin synthase domain-like"/>
    <property type="match status" value="1"/>
</dbReference>
<keyword evidence="7" id="KW-0411">Iron-sulfur</keyword>
<dbReference type="Gene3D" id="3.10.20.30">
    <property type="match status" value="1"/>
</dbReference>
<dbReference type="EC" id="1.-.-.-" evidence="10"/>
<dbReference type="SUPFAM" id="SSF54292">
    <property type="entry name" value="2Fe-2S ferredoxin-like"/>
    <property type="match status" value="1"/>
</dbReference>
<keyword evidence="6" id="KW-0408">Iron</keyword>
<dbReference type="PROSITE" id="PS51384">
    <property type="entry name" value="FAD_FR"/>
    <property type="match status" value="1"/>
</dbReference>
<dbReference type="Proteomes" id="UP001432401">
    <property type="component" value="Unassembled WGS sequence"/>
</dbReference>
<dbReference type="InterPro" id="IPR017927">
    <property type="entry name" value="FAD-bd_FR_type"/>
</dbReference>
<dbReference type="PRINTS" id="PR00409">
    <property type="entry name" value="PHDIOXRDTASE"/>
</dbReference>
<evidence type="ECO:0000259" key="9">
    <source>
        <dbReference type="PROSITE" id="PS51384"/>
    </source>
</evidence>
<dbReference type="PROSITE" id="PS51085">
    <property type="entry name" value="2FE2S_FER_2"/>
    <property type="match status" value="1"/>
</dbReference>
<dbReference type="EMBL" id="JBEQNB010000012">
    <property type="protein sequence ID" value="MES0836376.1"/>
    <property type="molecule type" value="Genomic_DNA"/>
</dbReference>
<dbReference type="CDD" id="cd06185">
    <property type="entry name" value="PDR_like"/>
    <property type="match status" value="1"/>
</dbReference>
<dbReference type="Gene3D" id="2.40.30.10">
    <property type="entry name" value="Translation factors"/>
    <property type="match status" value="1"/>
</dbReference>
<dbReference type="Gene3D" id="3.40.50.80">
    <property type="entry name" value="Nucleotide-binding domain of ferredoxin-NADP reductase (FNR) module"/>
    <property type="match status" value="1"/>
</dbReference>
<dbReference type="InterPro" id="IPR012675">
    <property type="entry name" value="Beta-grasp_dom_sf"/>
</dbReference>
<evidence type="ECO:0000256" key="2">
    <source>
        <dbReference type="ARBA" id="ARBA00022630"/>
    </source>
</evidence>
<evidence type="ECO:0000256" key="7">
    <source>
        <dbReference type="ARBA" id="ARBA00023014"/>
    </source>
</evidence>
<gene>
    <name evidence="10" type="ORF">ABUK86_21540</name>
</gene>
<comment type="caution">
    <text evidence="10">The sequence shown here is derived from an EMBL/GenBank/DDBJ whole genome shotgun (WGS) entry which is preliminary data.</text>
</comment>
<dbReference type="InterPro" id="IPR036010">
    <property type="entry name" value="2Fe-2S_ferredoxin-like_sf"/>
</dbReference>
<keyword evidence="4" id="KW-0479">Metal-binding</keyword>
<keyword evidence="2" id="KW-0285">Flavoprotein</keyword>
<dbReference type="CDD" id="cd00207">
    <property type="entry name" value="fer2"/>
    <property type="match status" value="1"/>
</dbReference>
<dbReference type="InterPro" id="IPR006058">
    <property type="entry name" value="2Fe2S_fd_BS"/>
</dbReference>
<keyword evidence="5 10" id="KW-0560">Oxidoreductase</keyword>
<dbReference type="SUPFAM" id="SSF52343">
    <property type="entry name" value="Ferredoxin reductase-like, C-terminal NADP-linked domain"/>
    <property type="match status" value="1"/>
</dbReference>
<reference evidence="10 11" key="1">
    <citation type="submission" date="2024-06" db="EMBL/GenBank/DDBJ databases">
        <authorList>
            <person name="Bataeva Y.V."/>
            <person name="Grigorian L.N."/>
            <person name="Solomentsev V.I."/>
        </authorList>
    </citation>
    <scope>NUCLEOTIDE SEQUENCE [LARGE SCALE GENOMIC DNA]</scope>
    <source>
        <strain evidence="11">SCPM-O-B-12605 (RCAM04882)</strain>
    </source>
</reference>
<dbReference type="Pfam" id="PF00111">
    <property type="entry name" value="Fer2"/>
    <property type="match status" value="1"/>
</dbReference>
<feature type="domain" description="2Fe-2S ferredoxin-type" evidence="8">
    <location>
        <begin position="244"/>
        <end position="329"/>
    </location>
</feature>
<dbReference type="InterPro" id="IPR039261">
    <property type="entry name" value="FNR_nucleotide-bd"/>
</dbReference>
<protein>
    <submittedName>
        <fullName evidence="10">PDR/VanB family oxidoreductase</fullName>
        <ecNumber evidence="10">1.-.-.-</ecNumber>
    </submittedName>
</protein>
<comment type="cofactor">
    <cofactor evidence="1">
        <name>FAD</name>
        <dbReference type="ChEBI" id="CHEBI:57692"/>
    </cofactor>
</comment>
<evidence type="ECO:0000259" key="8">
    <source>
        <dbReference type="PROSITE" id="PS51085"/>
    </source>
</evidence>
<feature type="domain" description="FAD-binding FR-type" evidence="9">
    <location>
        <begin position="16"/>
        <end position="118"/>
    </location>
</feature>